<reference evidence="2" key="1">
    <citation type="submission" date="2021-02" db="EMBL/GenBank/DDBJ databases">
        <title>Sulfurospirillum tamanensis sp. nov.</title>
        <authorList>
            <person name="Frolova A."/>
            <person name="Merkel A."/>
            <person name="Slobodkin A."/>
        </authorList>
    </citation>
    <scope>NUCLEOTIDE SEQUENCE</scope>
    <source>
        <strain evidence="2">T05b</strain>
    </source>
</reference>
<dbReference type="Gene3D" id="3.30.420.10">
    <property type="entry name" value="Ribonuclease H-like superfamily/Ribonuclease H"/>
    <property type="match status" value="1"/>
</dbReference>
<dbReference type="NCBIfam" id="NF006601">
    <property type="entry name" value="PRK09145.1"/>
    <property type="match status" value="1"/>
</dbReference>
<organism evidence="2 3">
    <name type="scientific">Sulfurospirillum tamanense</name>
    <dbReference type="NCBI Taxonomy" id="2813362"/>
    <lineage>
        <taxon>Bacteria</taxon>
        <taxon>Pseudomonadati</taxon>
        <taxon>Campylobacterota</taxon>
        <taxon>Epsilonproteobacteria</taxon>
        <taxon>Campylobacterales</taxon>
        <taxon>Sulfurospirillaceae</taxon>
        <taxon>Sulfurospirillum</taxon>
    </lineage>
</organism>
<keyword evidence="2" id="KW-0378">Hydrolase</keyword>
<evidence type="ECO:0000259" key="1">
    <source>
        <dbReference type="SMART" id="SM00479"/>
    </source>
</evidence>
<evidence type="ECO:0000313" key="2">
    <source>
        <dbReference type="EMBL" id="MBN2965092.1"/>
    </source>
</evidence>
<keyword evidence="2" id="KW-0540">Nuclease</keyword>
<dbReference type="Pfam" id="PF00929">
    <property type="entry name" value="RNase_T"/>
    <property type="match status" value="1"/>
</dbReference>
<keyword evidence="3" id="KW-1185">Reference proteome</keyword>
<dbReference type="SMART" id="SM00479">
    <property type="entry name" value="EXOIII"/>
    <property type="match status" value="1"/>
</dbReference>
<dbReference type="PANTHER" id="PTHR30231">
    <property type="entry name" value="DNA POLYMERASE III SUBUNIT EPSILON"/>
    <property type="match status" value="1"/>
</dbReference>
<evidence type="ECO:0000313" key="3">
    <source>
        <dbReference type="Proteomes" id="UP000703590"/>
    </source>
</evidence>
<proteinExistence type="predicted"/>
<feature type="domain" description="Exonuclease" evidence="1">
    <location>
        <begin position="31"/>
        <end position="204"/>
    </location>
</feature>
<dbReference type="SUPFAM" id="SSF53098">
    <property type="entry name" value="Ribonuclease H-like"/>
    <property type="match status" value="1"/>
</dbReference>
<dbReference type="RefSeq" id="WP_205459640.1">
    <property type="nucleotide sequence ID" value="NZ_JAFHKK010000024.1"/>
</dbReference>
<sequence length="204" mass="23331">MFTRFFKERNKKKLRDPRFLFLFDDSFSEDEFVVFDTETTGLDPKKDEILSIGAVKIKGNKILAQETLSLLLRPSKDIAAKSITIHQLRNIDMVGALAPEEALERFLAFIGPLPLVGYYLEFDVAMVNRYLQPWLGIKLPNAQIEVSGIYHDKKIKAIPDGVIDLRFDTIMRELGLPIFGKHDAVNDAIMTAMMFVKLQNIQRL</sequence>
<dbReference type="Proteomes" id="UP000703590">
    <property type="component" value="Unassembled WGS sequence"/>
</dbReference>
<gene>
    <name evidence="2" type="ORF">JWV37_09890</name>
</gene>
<reference evidence="2" key="2">
    <citation type="submission" date="2021-02" db="EMBL/GenBank/DDBJ databases">
        <authorList>
            <person name="Merkel A.Y."/>
        </authorList>
    </citation>
    <scope>NUCLEOTIDE SEQUENCE</scope>
    <source>
        <strain evidence="2">T05b</strain>
    </source>
</reference>
<keyword evidence="2" id="KW-0269">Exonuclease</keyword>
<dbReference type="PANTHER" id="PTHR30231:SF7">
    <property type="entry name" value="BLR4117 PROTEIN"/>
    <property type="match status" value="1"/>
</dbReference>
<accession>A0ABS2WTY0</accession>
<dbReference type="GO" id="GO:0004527">
    <property type="term" value="F:exonuclease activity"/>
    <property type="evidence" value="ECO:0007669"/>
    <property type="project" value="UniProtKB-KW"/>
</dbReference>
<comment type="caution">
    <text evidence="2">The sequence shown here is derived from an EMBL/GenBank/DDBJ whole genome shotgun (WGS) entry which is preliminary data.</text>
</comment>
<dbReference type="InterPro" id="IPR012337">
    <property type="entry name" value="RNaseH-like_sf"/>
</dbReference>
<dbReference type="CDD" id="cd06127">
    <property type="entry name" value="DEDDh"/>
    <property type="match status" value="1"/>
</dbReference>
<name>A0ABS2WTY0_9BACT</name>
<dbReference type="EMBL" id="JAFHKK010000024">
    <property type="protein sequence ID" value="MBN2965092.1"/>
    <property type="molecule type" value="Genomic_DNA"/>
</dbReference>
<dbReference type="InterPro" id="IPR036397">
    <property type="entry name" value="RNaseH_sf"/>
</dbReference>
<protein>
    <submittedName>
        <fullName evidence="2">3'-5' exonuclease</fullName>
    </submittedName>
</protein>
<dbReference type="InterPro" id="IPR013520">
    <property type="entry name" value="Ribonucl_H"/>
</dbReference>